<evidence type="ECO:0000313" key="1">
    <source>
        <dbReference type="EMBL" id="TQL69872.1"/>
    </source>
</evidence>
<comment type="caution">
    <text evidence="1">The sequence shown here is derived from an EMBL/GenBank/DDBJ whole genome shotgun (WGS) entry which is preliminary data.</text>
</comment>
<sequence>MRLTEHELTVALTGAAKTVLASSRRGRKRGADIDQTWDEMDRFKRFKLLDGIGTQIFPVLTDLPDTDVPVGGRPSFSEEEIKASVERQLDDDIGRLRRAVVVKTRVTLVQAALSHVPPRVEGDLRQDG</sequence>
<dbReference type="Proteomes" id="UP000320209">
    <property type="component" value="Unassembled WGS sequence"/>
</dbReference>
<keyword evidence="2" id="KW-1185">Reference proteome</keyword>
<dbReference type="RefSeq" id="WP_141781694.1">
    <property type="nucleotide sequence ID" value="NZ_VFOV01000001.1"/>
</dbReference>
<organism evidence="1 2">
    <name type="scientific">Nocardioides albertanoniae</name>
    <dbReference type="NCBI Taxonomy" id="1175486"/>
    <lineage>
        <taxon>Bacteria</taxon>
        <taxon>Bacillati</taxon>
        <taxon>Actinomycetota</taxon>
        <taxon>Actinomycetes</taxon>
        <taxon>Propionibacteriales</taxon>
        <taxon>Nocardioidaceae</taxon>
        <taxon>Nocardioides</taxon>
    </lineage>
</organism>
<evidence type="ECO:0000313" key="2">
    <source>
        <dbReference type="Proteomes" id="UP000320209"/>
    </source>
</evidence>
<proteinExistence type="predicted"/>
<gene>
    <name evidence="1" type="ORF">FB381_3793</name>
</gene>
<dbReference type="EMBL" id="VFOV01000001">
    <property type="protein sequence ID" value="TQL69872.1"/>
    <property type="molecule type" value="Genomic_DNA"/>
</dbReference>
<dbReference type="OrthoDB" id="3785108at2"/>
<name>A0A543AB82_9ACTN</name>
<protein>
    <submittedName>
        <fullName evidence="1">Uncharacterized protein</fullName>
    </submittedName>
</protein>
<accession>A0A543AB82</accession>
<reference evidence="1 2" key="1">
    <citation type="submission" date="2019-06" db="EMBL/GenBank/DDBJ databases">
        <title>Sequencing the genomes of 1000 actinobacteria strains.</title>
        <authorList>
            <person name="Klenk H.-P."/>
        </authorList>
    </citation>
    <scope>NUCLEOTIDE SEQUENCE [LARGE SCALE GENOMIC DNA]</scope>
    <source>
        <strain evidence="1 2">DSM 25218</strain>
    </source>
</reference>
<dbReference type="AlphaFoldDB" id="A0A543AB82"/>